<protein>
    <recommendedName>
        <fullName evidence="4">Exocyst complex component Sec6</fullName>
    </recommendedName>
</protein>
<proteinExistence type="predicted"/>
<reference evidence="2" key="1">
    <citation type="submission" date="2023-10" db="EMBL/GenBank/DDBJ databases">
        <authorList>
            <person name="Chen Y."/>
            <person name="Shah S."/>
            <person name="Dougan E. K."/>
            <person name="Thang M."/>
            <person name="Chan C."/>
        </authorList>
    </citation>
    <scope>NUCLEOTIDE SEQUENCE [LARGE SCALE GENOMIC DNA]</scope>
</reference>
<keyword evidence="3" id="KW-1185">Reference proteome</keyword>
<feature type="compositionally biased region" description="Basic and acidic residues" evidence="1">
    <location>
        <begin position="18"/>
        <end position="29"/>
    </location>
</feature>
<feature type="region of interest" description="Disordered" evidence="1">
    <location>
        <begin position="1"/>
        <end position="34"/>
    </location>
</feature>
<evidence type="ECO:0008006" key="4">
    <source>
        <dbReference type="Google" id="ProtNLM"/>
    </source>
</evidence>
<name>A0ABN9V0G4_9DINO</name>
<organism evidence="2 3">
    <name type="scientific">Prorocentrum cordatum</name>
    <dbReference type="NCBI Taxonomy" id="2364126"/>
    <lineage>
        <taxon>Eukaryota</taxon>
        <taxon>Sar</taxon>
        <taxon>Alveolata</taxon>
        <taxon>Dinophyceae</taxon>
        <taxon>Prorocentrales</taxon>
        <taxon>Prorocentraceae</taxon>
        <taxon>Prorocentrum</taxon>
    </lineage>
</organism>
<dbReference type="EMBL" id="CAUYUJ010016516">
    <property type="protein sequence ID" value="CAK0866199.1"/>
    <property type="molecule type" value="Genomic_DNA"/>
</dbReference>
<evidence type="ECO:0000313" key="3">
    <source>
        <dbReference type="Proteomes" id="UP001189429"/>
    </source>
</evidence>
<comment type="caution">
    <text evidence="2">The sequence shown here is derived from an EMBL/GenBank/DDBJ whole genome shotgun (WGS) entry which is preliminary data.</text>
</comment>
<gene>
    <name evidence="2" type="ORF">PCOR1329_LOCUS53451</name>
</gene>
<accession>A0ABN9V0G4</accession>
<evidence type="ECO:0000313" key="2">
    <source>
        <dbReference type="EMBL" id="CAK0866199.1"/>
    </source>
</evidence>
<dbReference type="Proteomes" id="UP001189429">
    <property type="component" value="Unassembled WGS sequence"/>
</dbReference>
<sequence>MPPARGAALAPMKGAARRRPEPVAPDEAHVPGGPAKRQRYTVCLACRASGKDTRGDADLEMVAQQQEKHSGVYFCVSCRDWFSEHLPNMSLEDVARDMQNDEGKAKEITEAIACQGDEADDDDGDGSEPTLSAYVHDEIGTWIQDEFDLLTYTDVVSATGKTPQQNKLKPVKRKAPNGKEETRYPFATRKYPRLLVFTKQASAVDATVGKCSQKFDSQGQMILEAMRKADAAQSGVGSWCRLQHVGDAPEPPGFGAPLQRSGSNVIARPGGRPLGQGNVLTQSAFGKPSDETAIVPFGGAASIQETSDSQNSGNVTCGTGAEDFVSVVETEGVIVAVDEEATLESMFWPTPQRTKKIEHIQVVVSAPSTVAHWVERSPLEEVQLGDGKQREKNQLDLLKRKVAAGEVSTIDNHTRLIDLAKDTWTTHLVKTDRARRLTIAKEILKAGYTLTPACQLNFLHAELSAFWPELVDSVGAGTKRCVDKVVAACRLWRGAKEQFQYDKPILGAVAMCDSQRNEYFLNHVMDKFIGLFNADQTKAPVVIELCRAVITDWELPEEDAVIEKHCCDTLVAIKKVAGVVLYLDDMGAASADRDLDVYDDILEMDSQKAVTKNPTLFTNAAGALAKSLYWGGKFEIGTKSAQTLKKHVPQMMDRIKELNSTCRSDITEPDLAKLFKFVEMVPQIEVDVDGTGVARKYEGHVVSKVTDVAKRLMEKAADPTENRDCLSTLFTAFAEILNACSAACCQSESIRIITAEFTSARSSFTAGVKFNALENAMDAFIGAPCEGHGVQLASCVEELRGNELPEPIAFKLDTCAQTLMDSGLLLDKEVIYAKWMVILKGVGMVKKTSALAGKWSPIISLIGSWKAASDSVRALLALGSAPEFRQQHKLFDEQLKKVQAANHHFTMMCRKASVVALISEDVKQTLNTYGADFQTNLDLHAAVQVDKLGKLSSESIAAVQRLACDSDLQAIVAACADAQHAQDVLTAHSEYLSTFDLGSVATAIRRMAKEHSTYEEASAAVGKKVEALKDVNFPEVLSGFLASFVTAAILHAVLNHVEKFSRREAMLKVQGVIREFQMTPSVLPPCVLTAYKAALKL</sequence>
<evidence type="ECO:0000256" key="1">
    <source>
        <dbReference type="SAM" id="MobiDB-lite"/>
    </source>
</evidence>